<dbReference type="PANTHER" id="PTHR43798">
    <property type="entry name" value="MONOACYLGLYCEROL LIPASE"/>
    <property type="match status" value="1"/>
</dbReference>
<evidence type="ECO:0000313" key="2">
    <source>
        <dbReference type="EMBL" id="KIJ27066.1"/>
    </source>
</evidence>
<evidence type="ECO:0000259" key="1">
    <source>
        <dbReference type="Pfam" id="PF00561"/>
    </source>
</evidence>
<sequence>MDPSKWKTIHGWTTYEYRYYFQAPDTSISPAKPTILFLHGFPSISAHWVNCVAHFTSKGYGVVVPDMLGYGGSSKPSDLSAYGGAVQAEDFTKILDKEGIDKVIVVGHDWGSRVASRLANLFPDRHLGTVFIGVGYTDPTPD</sequence>
<reference evidence="2 3" key="1">
    <citation type="submission" date="2014-06" db="EMBL/GenBank/DDBJ databases">
        <title>Evolutionary Origins and Diversification of the Mycorrhizal Mutualists.</title>
        <authorList>
            <consortium name="DOE Joint Genome Institute"/>
            <consortium name="Mycorrhizal Genomics Consortium"/>
            <person name="Kohler A."/>
            <person name="Kuo A."/>
            <person name="Nagy L.G."/>
            <person name="Floudas D."/>
            <person name="Copeland A."/>
            <person name="Barry K.W."/>
            <person name="Cichocki N."/>
            <person name="Veneault-Fourrey C."/>
            <person name="LaButti K."/>
            <person name="Lindquist E.A."/>
            <person name="Lipzen A."/>
            <person name="Lundell T."/>
            <person name="Morin E."/>
            <person name="Murat C."/>
            <person name="Riley R."/>
            <person name="Ohm R."/>
            <person name="Sun H."/>
            <person name="Tunlid A."/>
            <person name="Henrissat B."/>
            <person name="Grigoriev I.V."/>
            <person name="Hibbett D.S."/>
            <person name="Martin F."/>
        </authorList>
    </citation>
    <scope>NUCLEOTIDE SEQUENCE [LARGE SCALE GENOMIC DNA]</scope>
    <source>
        <strain evidence="2 3">SS14</strain>
    </source>
</reference>
<dbReference type="Pfam" id="PF00561">
    <property type="entry name" value="Abhydrolase_1"/>
    <property type="match status" value="1"/>
</dbReference>
<dbReference type="GO" id="GO:0016020">
    <property type="term" value="C:membrane"/>
    <property type="evidence" value="ECO:0007669"/>
    <property type="project" value="TreeGrafter"/>
</dbReference>
<dbReference type="HOGENOM" id="CLU_151674_0_0_1"/>
<dbReference type="Proteomes" id="UP000054279">
    <property type="component" value="Unassembled WGS sequence"/>
</dbReference>
<dbReference type="Gene3D" id="3.40.50.1820">
    <property type="entry name" value="alpha/beta hydrolase"/>
    <property type="match status" value="1"/>
</dbReference>
<evidence type="ECO:0000313" key="3">
    <source>
        <dbReference type="Proteomes" id="UP000054279"/>
    </source>
</evidence>
<dbReference type="PANTHER" id="PTHR43798:SF33">
    <property type="entry name" value="HYDROLASE, PUTATIVE (AFU_ORTHOLOGUE AFUA_2G14860)-RELATED"/>
    <property type="match status" value="1"/>
</dbReference>
<dbReference type="AlphaFoldDB" id="A0A0C9UNK0"/>
<dbReference type="GO" id="GO:0047372">
    <property type="term" value="F:monoacylglycerol lipase activity"/>
    <property type="evidence" value="ECO:0007669"/>
    <property type="project" value="TreeGrafter"/>
</dbReference>
<organism evidence="2 3">
    <name type="scientific">Sphaerobolus stellatus (strain SS14)</name>
    <dbReference type="NCBI Taxonomy" id="990650"/>
    <lineage>
        <taxon>Eukaryota</taxon>
        <taxon>Fungi</taxon>
        <taxon>Dikarya</taxon>
        <taxon>Basidiomycota</taxon>
        <taxon>Agaricomycotina</taxon>
        <taxon>Agaricomycetes</taxon>
        <taxon>Phallomycetidae</taxon>
        <taxon>Geastrales</taxon>
        <taxon>Sphaerobolaceae</taxon>
        <taxon>Sphaerobolus</taxon>
    </lineage>
</organism>
<name>A0A0C9UNK0_SPHS4</name>
<dbReference type="InterPro" id="IPR000073">
    <property type="entry name" value="AB_hydrolase_1"/>
</dbReference>
<accession>A0A0C9UNK0</accession>
<dbReference type="SUPFAM" id="SSF53474">
    <property type="entry name" value="alpha/beta-Hydrolases"/>
    <property type="match status" value="1"/>
</dbReference>
<dbReference type="InterPro" id="IPR000639">
    <property type="entry name" value="Epox_hydrolase-like"/>
</dbReference>
<feature type="non-terminal residue" evidence="2">
    <location>
        <position position="142"/>
    </location>
</feature>
<keyword evidence="3" id="KW-1185">Reference proteome</keyword>
<gene>
    <name evidence="2" type="ORF">M422DRAFT_138520</name>
</gene>
<dbReference type="PRINTS" id="PR00412">
    <property type="entry name" value="EPOXHYDRLASE"/>
</dbReference>
<dbReference type="InterPro" id="IPR029058">
    <property type="entry name" value="AB_hydrolase_fold"/>
</dbReference>
<dbReference type="OrthoDB" id="408373at2759"/>
<dbReference type="InterPro" id="IPR050266">
    <property type="entry name" value="AB_hydrolase_sf"/>
</dbReference>
<dbReference type="GO" id="GO:0046464">
    <property type="term" value="P:acylglycerol catabolic process"/>
    <property type="evidence" value="ECO:0007669"/>
    <property type="project" value="TreeGrafter"/>
</dbReference>
<protein>
    <recommendedName>
        <fullName evidence="1">AB hydrolase-1 domain-containing protein</fullName>
    </recommendedName>
</protein>
<dbReference type="EMBL" id="KN837347">
    <property type="protein sequence ID" value="KIJ27066.1"/>
    <property type="molecule type" value="Genomic_DNA"/>
</dbReference>
<feature type="domain" description="AB hydrolase-1" evidence="1">
    <location>
        <begin position="33"/>
        <end position="134"/>
    </location>
</feature>
<proteinExistence type="predicted"/>